<keyword evidence="4" id="KW-1185">Reference proteome</keyword>
<accession>A0ABN1ULI5</accession>
<feature type="chain" id="PRO_5046137685" description="DUF11 domain-containing protein" evidence="1">
    <location>
        <begin position="17"/>
        <end position="713"/>
    </location>
</feature>
<sequence>MAALVVPLLAQTPAQAAPAADLRIAKTVARLTPPLTFEPSLSDTRTKGHYEWRADGLHIWTEGATSQDKVAEYVATSSPLAEVGEPSLGYTKIAPNPSDPLNNVPGFQLVTDFDSDGYPDGILVGERIYGTDWWLSNGSSQWVKDLAPSHTGGSGSANHGTLDQWRAAFPNATVVAFGFSLGSGVQGEGVITALNFADTGYDVGRPHLGLNYQSSVKAAPGETVEYRIKVSNRGDAGATDTTVTDTLPDDLTYVPGSLRYSGSSWCSVTGQALSCQGGSLAAGSSTSVYFQATISDTVNTDGLGSSVGHHVDVQKQEVFADLPAGKTRTYTALCPAGYVATDGGLLLDAIDQGGYYDEIVISRSTPTTVGGVDGWTVTASNMGESRGQGKVKVTCLDGTVGTVNGHTHDLVTIHSVGNGTIAATSTNATGERVTRSCLPGYTPIAPRFEVTSGIAVVRTSKAVGSAWTWVVDHEPGTAANFDVDCLAPETTSASNHTTTLPLATSTHTISVGSESRGEGVEHCTGNARAIVGGYAGEDASVLSLGKEPRGDNYMFRFYNSDWDSWHADIQVTCVAVRTPDEAQYYHITNTATVHSPDDPSDSSSSADVSVRGAAVQPGGGVAVNPTASRTGGAGSIKKVTLGITCTSACAFTVKVFKGSTLVAKATKALGASPDPRFVAVPTVSAGRTLAQNDVVTVKVTTSTGTTSTTVTLL</sequence>
<dbReference type="InterPro" id="IPR001434">
    <property type="entry name" value="OmcB-like_DUF11"/>
</dbReference>
<dbReference type="PANTHER" id="PTHR34819">
    <property type="entry name" value="LARGE CYSTEINE-RICH PERIPLASMIC PROTEIN OMCB"/>
    <property type="match status" value="1"/>
</dbReference>
<keyword evidence="1" id="KW-0732">Signal</keyword>
<evidence type="ECO:0000256" key="1">
    <source>
        <dbReference type="SAM" id="SignalP"/>
    </source>
</evidence>
<dbReference type="Proteomes" id="UP001499979">
    <property type="component" value="Unassembled WGS sequence"/>
</dbReference>
<comment type="caution">
    <text evidence="3">The sequence shown here is derived from an EMBL/GenBank/DDBJ whole genome shotgun (WGS) entry which is preliminary data.</text>
</comment>
<dbReference type="PANTHER" id="PTHR34819:SF5">
    <property type="entry name" value="CONSERVED REPEAT DOMAIN PROTEIN"/>
    <property type="match status" value="1"/>
</dbReference>
<dbReference type="InterPro" id="IPR047589">
    <property type="entry name" value="DUF11_rpt"/>
</dbReference>
<protein>
    <recommendedName>
        <fullName evidence="2">DUF11 domain-containing protein</fullName>
    </recommendedName>
</protein>
<dbReference type="Pfam" id="PF01345">
    <property type="entry name" value="DUF11"/>
    <property type="match status" value="1"/>
</dbReference>
<reference evidence="3 4" key="1">
    <citation type="journal article" date="2019" name="Int. J. Syst. Evol. Microbiol.">
        <title>The Global Catalogue of Microorganisms (GCM) 10K type strain sequencing project: providing services to taxonomists for standard genome sequencing and annotation.</title>
        <authorList>
            <consortium name="The Broad Institute Genomics Platform"/>
            <consortium name="The Broad Institute Genome Sequencing Center for Infectious Disease"/>
            <person name="Wu L."/>
            <person name="Ma J."/>
        </authorList>
    </citation>
    <scope>NUCLEOTIDE SEQUENCE [LARGE SCALE GENOMIC DNA]</scope>
    <source>
        <strain evidence="3 4">JCM 11813</strain>
    </source>
</reference>
<organism evidence="3 4">
    <name type="scientific">Nocardioides aquiterrae</name>
    <dbReference type="NCBI Taxonomy" id="203799"/>
    <lineage>
        <taxon>Bacteria</taxon>
        <taxon>Bacillati</taxon>
        <taxon>Actinomycetota</taxon>
        <taxon>Actinomycetes</taxon>
        <taxon>Propionibacteriales</taxon>
        <taxon>Nocardioidaceae</taxon>
        <taxon>Nocardioides</taxon>
    </lineage>
</organism>
<dbReference type="Gene3D" id="2.60.40.10">
    <property type="entry name" value="Immunoglobulins"/>
    <property type="match status" value="1"/>
</dbReference>
<feature type="signal peptide" evidence="1">
    <location>
        <begin position="1"/>
        <end position="16"/>
    </location>
</feature>
<evidence type="ECO:0000259" key="2">
    <source>
        <dbReference type="Pfam" id="PF01345"/>
    </source>
</evidence>
<feature type="domain" description="DUF11" evidence="2">
    <location>
        <begin position="215"/>
        <end position="299"/>
    </location>
</feature>
<evidence type="ECO:0000313" key="4">
    <source>
        <dbReference type="Proteomes" id="UP001499979"/>
    </source>
</evidence>
<evidence type="ECO:0000313" key="3">
    <source>
        <dbReference type="EMBL" id="GAA1157235.1"/>
    </source>
</evidence>
<dbReference type="InterPro" id="IPR013783">
    <property type="entry name" value="Ig-like_fold"/>
</dbReference>
<dbReference type="InterPro" id="IPR051172">
    <property type="entry name" value="Chlamydia_OmcB"/>
</dbReference>
<gene>
    <name evidence="3" type="ORF">GCM10009606_39010</name>
</gene>
<proteinExistence type="predicted"/>
<dbReference type="EMBL" id="BAAAJE010000023">
    <property type="protein sequence ID" value="GAA1157235.1"/>
    <property type="molecule type" value="Genomic_DNA"/>
</dbReference>
<name>A0ABN1ULI5_9ACTN</name>
<dbReference type="NCBIfam" id="TIGR01451">
    <property type="entry name" value="B_ant_repeat"/>
    <property type="match status" value="1"/>
</dbReference>